<dbReference type="Gene3D" id="1.10.260.40">
    <property type="entry name" value="lambda repressor-like DNA-binding domains"/>
    <property type="match status" value="1"/>
</dbReference>
<dbReference type="SUPFAM" id="SSF47413">
    <property type="entry name" value="lambda repressor-like DNA-binding domains"/>
    <property type="match status" value="1"/>
</dbReference>
<keyword evidence="1" id="KW-0238">DNA-binding</keyword>
<dbReference type="PANTHER" id="PTHR46558">
    <property type="entry name" value="TRACRIPTIONAL REGULATORY PROTEIN-RELATED-RELATED"/>
    <property type="match status" value="1"/>
</dbReference>
<dbReference type="GO" id="GO:0003677">
    <property type="term" value="F:DNA binding"/>
    <property type="evidence" value="ECO:0007669"/>
    <property type="project" value="UniProtKB-KW"/>
</dbReference>
<dbReference type="InterPro" id="IPR001387">
    <property type="entry name" value="Cro/C1-type_HTH"/>
</dbReference>
<dbReference type="EMBL" id="JAQMLS010000020">
    <property type="protein sequence ID" value="MDB8743360.1"/>
    <property type="molecule type" value="Genomic_DNA"/>
</dbReference>
<accession>A0AAW6E4M9</accession>
<dbReference type="PROSITE" id="PS50943">
    <property type="entry name" value="HTH_CROC1"/>
    <property type="match status" value="1"/>
</dbReference>
<protein>
    <submittedName>
        <fullName evidence="3">Helix-turn-helix transcriptional regulator</fullName>
    </submittedName>
</protein>
<evidence type="ECO:0000256" key="1">
    <source>
        <dbReference type="ARBA" id="ARBA00023125"/>
    </source>
</evidence>
<dbReference type="CDD" id="cd00093">
    <property type="entry name" value="HTH_XRE"/>
    <property type="match status" value="1"/>
</dbReference>
<gene>
    <name evidence="3" type="ORF">PNV70_14965</name>
</gene>
<dbReference type="Pfam" id="PF01381">
    <property type="entry name" value="HTH_3"/>
    <property type="match status" value="1"/>
</dbReference>
<proteinExistence type="predicted"/>
<feature type="domain" description="HTH cro/C1-type" evidence="2">
    <location>
        <begin position="7"/>
        <end position="61"/>
    </location>
</feature>
<comment type="caution">
    <text evidence="3">The sequence shown here is derived from an EMBL/GenBank/DDBJ whole genome shotgun (WGS) entry which is preliminary data.</text>
</comment>
<reference evidence="3" key="1">
    <citation type="submission" date="2023-01" db="EMBL/GenBank/DDBJ databases">
        <title>Human gut microbiome strain richness.</title>
        <authorList>
            <person name="Chen-Liaw A."/>
        </authorList>
    </citation>
    <scope>NUCLEOTIDE SEQUENCE</scope>
    <source>
        <strain evidence="3">D59st1_B8_D59t2_181005</strain>
    </source>
</reference>
<evidence type="ECO:0000259" key="2">
    <source>
        <dbReference type="PROSITE" id="PS50943"/>
    </source>
</evidence>
<evidence type="ECO:0000313" key="3">
    <source>
        <dbReference type="EMBL" id="MDB8743360.1"/>
    </source>
</evidence>
<dbReference type="AlphaFoldDB" id="A0AAW6E4M9"/>
<evidence type="ECO:0000313" key="4">
    <source>
        <dbReference type="Proteomes" id="UP001211421"/>
    </source>
</evidence>
<dbReference type="PANTHER" id="PTHR46558:SF11">
    <property type="entry name" value="HTH-TYPE TRANSCRIPTIONAL REGULATOR XRE"/>
    <property type="match status" value="1"/>
</dbReference>
<name>A0AAW6E4M9_9FIRM</name>
<dbReference type="RefSeq" id="WP_195552330.1">
    <property type="nucleotide sequence ID" value="NZ_JADMNX010000020.1"/>
</dbReference>
<sequence length="98" mass="11411">MTYYPRLKDLREDNDLTQEEVATILNTTYQYYNKYETGKIPITFERAIILAKYYKVSLDYIAGITNNKNGIGYNRESKTEIKQQNNATTIINLNSKGE</sequence>
<dbReference type="Proteomes" id="UP001211421">
    <property type="component" value="Unassembled WGS sequence"/>
</dbReference>
<dbReference type="SMART" id="SM00530">
    <property type="entry name" value="HTH_XRE"/>
    <property type="match status" value="1"/>
</dbReference>
<organism evidence="3 4">
    <name type="scientific">Ruminococcus bicirculans</name>
    <name type="common">ex Wegman et al. 2014</name>
    <dbReference type="NCBI Taxonomy" id="1160721"/>
    <lineage>
        <taxon>Bacteria</taxon>
        <taxon>Bacillati</taxon>
        <taxon>Bacillota</taxon>
        <taxon>Clostridia</taxon>
        <taxon>Eubacteriales</taxon>
        <taxon>Oscillospiraceae</taxon>
        <taxon>Ruminococcus</taxon>
    </lineage>
</organism>
<dbReference type="InterPro" id="IPR010982">
    <property type="entry name" value="Lambda_DNA-bd_dom_sf"/>
</dbReference>